<dbReference type="EMBL" id="AP022562">
    <property type="protein sequence ID" value="BBX14473.1"/>
    <property type="molecule type" value="Genomic_DNA"/>
</dbReference>
<keyword evidence="2" id="KW-0175">Coiled coil</keyword>
<evidence type="ECO:0000313" key="5">
    <source>
        <dbReference type="Proteomes" id="UP000466997"/>
    </source>
</evidence>
<comment type="similarity">
    <text evidence="1">Belongs to the PspA/Vipp/IM30 family.</text>
</comment>
<evidence type="ECO:0000313" key="4">
    <source>
        <dbReference type="EMBL" id="BBX14473.1"/>
    </source>
</evidence>
<gene>
    <name evidence="4" type="ORF">MNVM_35540</name>
</gene>
<proteinExistence type="inferred from homology"/>
<protein>
    <recommendedName>
        <fullName evidence="6">35 kDa protein</fullName>
    </recommendedName>
</protein>
<sequence>MANPFVKAWKYLMALFNSKIDEHADPKVQIQQAIEEAQRQHQALTQQAAQVIGNQRQLEMRLNRQLADIEKLQVNVRQALTLADQAEAAGDAAKKTEYENAAEAFAAQLVTAEQSVEDLKALHDQALTAAGQAKKAVEQNAMMLQQKIAERTKLLSQLEQAKMQEQVSASLRSMSEIAAPGTTPSLDEVRDKIERRYANALGEAELAKGSVQGRMIEVEQAGVQMAGHSRLEQIRASMRGESLPAGGATPPVTPAAPQSGADPNPENPLGR</sequence>
<keyword evidence="5" id="KW-1185">Reference proteome</keyword>
<evidence type="ECO:0000256" key="1">
    <source>
        <dbReference type="ARBA" id="ARBA00043985"/>
    </source>
</evidence>
<evidence type="ECO:0000256" key="3">
    <source>
        <dbReference type="SAM" id="MobiDB-lite"/>
    </source>
</evidence>
<evidence type="ECO:0008006" key="6">
    <source>
        <dbReference type="Google" id="ProtNLM"/>
    </source>
</evidence>
<name>A0A7I7JRV8_9MYCO</name>
<dbReference type="KEGG" id="mnm:MNVM_35540"/>
<organism evidence="4 5">
    <name type="scientific">Mycobacterium novum</name>
    <dbReference type="NCBI Taxonomy" id="2492438"/>
    <lineage>
        <taxon>Bacteria</taxon>
        <taxon>Bacillati</taxon>
        <taxon>Actinomycetota</taxon>
        <taxon>Actinomycetes</taxon>
        <taxon>Mycobacteriales</taxon>
        <taxon>Mycobacteriaceae</taxon>
        <taxon>Mycobacterium</taxon>
    </lineage>
</organism>
<dbReference type="Pfam" id="PF04012">
    <property type="entry name" value="PspA_IM30"/>
    <property type="match status" value="1"/>
</dbReference>
<accession>A0A7I7JRV8</accession>
<evidence type="ECO:0000256" key="2">
    <source>
        <dbReference type="SAM" id="Coils"/>
    </source>
</evidence>
<feature type="coiled-coil region" evidence="2">
    <location>
        <begin position="27"/>
        <end position="89"/>
    </location>
</feature>
<feature type="region of interest" description="Disordered" evidence="3">
    <location>
        <begin position="232"/>
        <end position="271"/>
    </location>
</feature>
<dbReference type="InterPro" id="IPR007157">
    <property type="entry name" value="PspA_VIPP1"/>
</dbReference>
<reference evidence="4 5" key="1">
    <citation type="journal article" date="2019" name="Emerg. Microbes Infect.">
        <title>Comprehensive subspecies identification of 175 nontuberculous mycobacteria species based on 7547 genomic profiles.</title>
        <authorList>
            <person name="Matsumoto Y."/>
            <person name="Kinjo T."/>
            <person name="Motooka D."/>
            <person name="Nabeya D."/>
            <person name="Jung N."/>
            <person name="Uechi K."/>
            <person name="Horii T."/>
            <person name="Iida T."/>
            <person name="Fujita J."/>
            <person name="Nakamura S."/>
        </authorList>
    </citation>
    <scope>NUCLEOTIDE SEQUENCE [LARGE SCALE GENOMIC DNA]</scope>
    <source>
        <strain evidence="4 5">JCM 6391</strain>
    </source>
</reference>
<dbReference type="AlphaFoldDB" id="A0A7I7JRV8"/>
<dbReference type="Proteomes" id="UP000466997">
    <property type="component" value="Chromosome"/>
</dbReference>
<dbReference type="RefSeq" id="WP_013829423.1">
    <property type="nucleotide sequence ID" value="NZ_AP022562.1"/>
</dbReference>